<evidence type="ECO:0000313" key="1">
    <source>
        <dbReference type="EMBL" id="KAG6382582.1"/>
    </source>
</evidence>
<reference evidence="1" key="1">
    <citation type="submission" date="2018-01" db="EMBL/GenBank/DDBJ databases">
        <authorList>
            <person name="Mao J.F."/>
        </authorList>
    </citation>
    <scope>NUCLEOTIDE SEQUENCE</scope>
    <source>
        <strain evidence="1">Huo1</strain>
        <tissue evidence="1">Leaf</tissue>
    </source>
</reference>
<accession>A0A8X8VUG2</accession>
<organism evidence="1">
    <name type="scientific">Salvia splendens</name>
    <name type="common">Scarlet sage</name>
    <dbReference type="NCBI Taxonomy" id="180675"/>
    <lineage>
        <taxon>Eukaryota</taxon>
        <taxon>Viridiplantae</taxon>
        <taxon>Streptophyta</taxon>
        <taxon>Embryophyta</taxon>
        <taxon>Tracheophyta</taxon>
        <taxon>Spermatophyta</taxon>
        <taxon>Magnoliopsida</taxon>
        <taxon>eudicotyledons</taxon>
        <taxon>Gunneridae</taxon>
        <taxon>Pentapetalae</taxon>
        <taxon>asterids</taxon>
        <taxon>lamiids</taxon>
        <taxon>Lamiales</taxon>
        <taxon>Lamiaceae</taxon>
        <taxon>Nepetoideae</taxon>
        <taxon>Mentheae</taxon>
        <taxon>Salviinae</taxon>
        <taxon>Salvia</taxon>
        <taxon>Salvia subgen. Calosphace</taxon>
        <taxon>core Calosphace</taxon>
    </lineage>
</organism>
<evidence type="ECO:0000313" key="2">
    <source>
        <dbReference type="Proteomes" id="UP000298416"/>
    </source>
</evidence>
<dbReference type="EMBL" id="PNBA02001007">
    <property type="protein sequence ID" value="KAG6382582.1"/>
    <property type="molecule type" value="Genomic_DNA"/>
</dbReference>
<protein>
    <submittedName>
        <fullName evidence="1">Uncharacterized protein</fullName>
    </submittedName>
</protein>
<name>A0A8X8VUG2_SALSN</name>
<comment type="caution">
    <text evidence="1">The sequence shown here is derived from an EMBL/GenBank/DDBJ whole genome shotgun (WGS) entry which is preliminary data.</text>
</comment>
<proteinExistence type="predicted"/>
<gene>
    <name evidence="1" type="ORF">SASPL_157741</name>
</gene>
<sequence>MGCLFCRNLFTNLGSYKLEDQHSHIPLNPIHYLSLPSWLFGILRLAGTAWISDLAPSGGSKLLFRYRKGWYYWTIHLPGDRMLLAAGAYSSIWRVQELLHQEQWPLQLYRDPLLLFYPVWALVLWIL</sequence>
<reference evidence="1" key="2">
    <citation type="submission" date="2020-08" db="EMBL/GenBank/DDBJ databases">
        <title>Plant Genome Project.</title>
        <authorList>
            <person name="Zhang R.-G."/>
        </authorList>
    </citation>
    <scope>NUCLEOTIDE SEQUENCE</scope>
    <source>
        <strain evidence="1">Huo1</strain>
        <tissue evidence="1">Leaf</tissue>
    </source>
</reference>
<dbReference type="Proteomes" id="UP000298416">
    <property type="component" value="Unassembled WGS sequence"/>
</dbReference>
<keyword evidence="2" id="KW-1185">Reference proteome</keyword>
<dbReference type="AlphaFoldDB" id="A0A8X8VUG2"/>